<feature type="transmembrane region" description="Helical" evidence="1">
    <location>
        <begin position="273"/>
        <end position="292"/>
    </location>
</feature>
<dbReference type="InterPro" id="IPR005253">
    <property type="entry name" value="CHP00529"/>
</dbReference>
<gene>
    <name evidence="2" type="ordered locus">AF_0261</name>
</gene>
<name>O29978_ARCFU</name>
<dbReference type="PaxDb" id="224325-AF_0261"/>
<dbReference type="AlphaFoldDB" id="O29978"/>
<feature type="transmembrane region" description="Helical" evidence="1">
    <location>
        <begin position="41"/>
        <end position="63"/>
    </location>
</feature>
<dbReference type="InterPro" id="IPR007294">
    <property type="entry name" value="DUF401"/>
</dbReference>
<dbReference type="PIR" id="E69282">
    <property type="entry name" value="E69282"/>
</dbReference>
<evidence type="ECO:0000313" key="3">
    <source>
        <dbReference type="Proteomes" id="UP000002199"/>
    </source>
</evidence>
<dbReference type="KEGG" id="afu:AF_0261"/>
<protein>
    <recommendedName>
        <fullName evidence="4">TIGR00529 family membrane protein</fullName>
    </recommendedName>
</protein>
<dbReference type="PANTHER" id="PTHR39556">
    <property type="entry name" value="PROTEIN, PUTATIVE-RELATED"/>
    <property type="match status" value="1"/>
</dbReference>
<accession>O29978</accession>
<dbReference type="PANTHER" id="PTHR39556:SF1">
    <property type="entry name" value="PROTEIN, PUTATIVE-RELATED"/>
    <property type="match status" value="1"/>
</dbReference>
<feature type="transmembrane region" description="Helical" evidence="1">
    <location>
        <begin position="304"/>
        <end position="323"/>
    </location>
</feature>
<keyword evidence="1" id="KW-1133">Transmembrane helix</keyword>
<dbReference type="EnsemblBacteria" id="AAB90973">
    <property type="protein sequence ID" value="AAB90973"/>
    <property type="gene ID" value="AF_0261"/>
</dbReference>
<evidence type="ECO:0008006" key="4">
    <source>
        <dbReference type="Google" id="ProtNLM"/>
    </source>
</evidence>
<dbReference type="Proteomes" id="UP000002199">
    <property type="component" value="Chromosome"/>
</dbReference>
<sequence length="405" mass="43993">MMKVLNSGEQNFVPMVASSSLALLFSIAVVLILIRKVNIGLAIFVGSAILAYLTLGADGLLVMLKSLANPQTIEIVVIVILAFTLGYSMEYFGMLEKVTGGLSESFGVYSFLLIPLLIGLLPMPGGALISAVMLGPLTKMYRISPEKATLLNYWFRHVWVTFWPLYPSVIIGAAVVNVDYFHFAAATFPIGVFALTAGLTLTRGMERRFRVSRNLFDSLINLYPIAILLILSVLLRLDLLLALVVAIAAVSIHNRAKLEDFREIFRRTVDKKIILLVFAVMVYKSVIQNSGAAESLFTDISLGFPAPAAAFLLTLLVGFATGIEMSYSSIALPLLTSFTGSGIVVAKNLMLVIAAGYIGVMLSPMHLCYILTAEYFGTEIGKTYRQLLAIAGITAALVWIAYLVI</sequence>
<keyword evidence="3" id="KW-1185">Reference proteome</keyword>
<feature type="transmembrane region" description="Helical" evidence="1">
    <location>
        <begin position="12"/>
        <end position="34"/>
    </location>
</feature>
<dbReference type="EMBL" id="AE000782">
    <property type="protein sequence ID" value="AAB90973.1"/>
    <property type="molecule type" value="Genomic_DNA"/>
</dbReference>
<feature type="transmembrane region" description="Helical" evidence="1">
    <location>
        <begin position="222"/>
        <end position="252"/>
    </location>
</feature>
<evidence type="ECO:0000313" key="2">
    <source>
        <dbReference type="EMBL" id="AAB90973.1"/>
    </source>
</evidence>
<feature type="transmembrane region" description="Helical" evidence="1">
    <location>
        <begin position="183"/>
        <end position="202"/>
    </location>
</feature>
<feature type="transmembrane region" description="Helical" evidence="1">
    <location>
        <begin position="352"/>
        <end position="372"/>
    </location>
</feature>
<evidence type="ECO:0000256" key="1">
    <source>
        <dbReference type="SAM" id="Phobius"/>
    </source>
</evidence>
<dbReference type="NCBIfam" id="TIGR00529">
    <property type="entry name" value="AF0261"/>
    <property type="match status" value="1"/>
</dbReference>
<keyword evidence="1" id="KW-0472">Membrane</keyword>
<dbReference type="PhylomeDB" id="O29978"/>
<feature type="transmembrane region" description="Helical" evidence="1">
    <location>
        <begin position="384"/>
        <end position="404"/>
    </location>
</feature>
<reference evidence="2 3" key="1">
    <citation type="journal article" date="1997" name="Nature">
        <title>The complete genome sequence of the hyperthermophilic, sulphate-reducing archaeon Archaeoglobus fulgidus.</title>
        <authorList>
            <person name="Klenk H.P."/>
            <person name="Clayton R.A."/>
            <person name="Tomb J."/>
            <person name="White O."/>
            <person name="Nelson K.E."/>
            <person name="Ketchum K.A."/>
            <person name="Dodson R.J."/>
            <person name="Gwinn M."/>
            <person name="Hickey E.K."/>
            <person name="Peterson J.D."/>
            <person name="Richardson D.L."/>
            <person name="Kerlavage A.R."/>
            <person name="Graham D.E."/>
            <person name="Kyrpides N.C."/>
            <person name="Fleischmann R.D."/>
            <person name="Quackenbush J."/>
            <person name="Lee N.H."/>
            <person name="Sutton G.G."/>
            <person name="Gill S."/>
            <person name="Kirkness E.F."/>
            <person name="Dougherty B.A."/>
            <person name="McKenney K."/>
            <person name="Adams M.D."/>
            <person name="Loftus B."/>
            <person name="Peterson S."/>
            <person name="Reich C.I."/>
            <person name="McNeil L.K."/>
            <person name="Badger J.H."/>
            <person name="Glodek A."/>
            <person name="Zhou L."/>
            <person name="Overbeek R."/>
            <person name="Gocayne J.D."/>
            <person name="Weidman J.F."/>
            <person name="McDonald L."/>
            <person name="Utterback T."/>
            <person name="Cotton M.D."/>
            <person name="Spriggs T."/>
            <person name="Artiach P."/>
            <person name="Kaine B.P."/>
            <person name="Sykes S.M."/>
            <person name="Sadow P.W."/>
            <person name="D'Andrea K.P."/>
            <person name="Bowman C."/>
            <person name="Fujii C."/>
            <person name="Garland S.A."/>
            <person name="Mason T.M."/>
            <person name="Olsen G.J."/>
            <person name="Fraser C.M."/>
            <person name="Smith H.O."/>
            <person name="Woese C.R."/>
            <person name="Venter J.C."/>
        </authorList>
    </citation>
    <scope>NUCLEOTIDE SEQUENCE [LARGE SCALE GENOMIC DNA]</scope>
    <source>
        <strain evidence="3">ATCC 49558 / DSM 4304 / JCM 9628 / NBRC 100126 / VC-16</strain>
    </source>
</reference>
<feature type="transmembrane region" description="Helical" evidence="1">
    <location>
        <begin position="106"/>
        <end position="134"/>
    </location>
</feature>
<organism evidence="2 3">
    <name type="scientific">Archaeoglobus fulgidus (strain ATCC 49558 / DSM 4304 / JCM 9628 / NBRC 100126 / VC-16)</name>
    <dbReference type="NCBI Taxonomy" id="224325"/>
    <lineage>
        <taxon>Archaea</taxon>
        <taxon>Methanobacteriati</taxon>
        <taxon>Methanobacteriota</taxon>
        <taxon>Archaeoglobi</taxon>
        <taxon>Archaeoglobales</taxon>
        <taxon>Archaeoglobaceae</taxon>
        <taxon>Archaeoglobus</taxon>
    </lineage>
</organism>
<dbReference type="eggNOG" id="arCOG04354">
    <property type="taxonomic scope" value="Archaea"/>
</dbReference>
<keyword evidence="1" id="KW-0812">Transmembrane</keyword>
<feature type="transmembrane region" description="Helical" evidence="1">
    <location>
        <begin position="75"/>
        <end position="94"/>
    </location>
</feature>
<proteinExistence type="predicted"/>
<dbReference type="HOGENOM" id="CLU_056143_0_0_2"/>
<feature type="transmembrane region" description="Helical" evidence="1">
    <location>
        <begin position="330"/>
        <end position="346"/>
    </location>
</feature>
<feature type="transmembrane region" description="Helical" evidence="1">
    <location>
        <begin position="154"/>
        <end position="176"/>
    </location>
</feature>
<dbReference type="Pfam" id="PF04165">
    <property type="entry name" value="DUF401"/>
    <property type="match status" value="1"/>
</dbReference>